<dbReference type="AlphaFoldDB" id="R7TZM0"/>
<dbReference type="EnsemblMetazoa" id="CapteT205158">
    <property type="protein sequence ID" value="CapteP205158"/>
    <property type="gene ID" value="CapteG205158"/>
</dbReference>
<reference evidence="4" key="1">
    <citation type="submission" date="2012-12" db="EMBL/GenBank/DDBJ databases">
        <authorList>
            <person name="Hellsten U."/>
            <person name="Grimwood J."/>
            <person name="Chapman J.A."/>
            <person name="Shapiro H."/>
            <person name="Aerts A."/>
            <person name="Otillar R.P."/>
            <person name="Terry A.Y."/>
            <person name="Boore J.L."/>
            <person name="Simakov O."/>
            <person name="Marletaz F."/>
            <person name="Cho S.-J."/>
            <person name="Edsinger-Gonzales E."/>
            <person name="Havlak P."/>
            <person name="Kuo D.-H."/>
            <person name="Larsson T."/>
            <person name="Lv J."/>
            <person name="Arendt D."/>
            <person name="Savage R."/>
            <person name="Osoegawa K."/>
            <person name="de Jong P."/>
            <person name="Lindberg D.R."/>
            <person name="Seaver E.C."/>
            <person name="Weisblat D.A."/>
            <person name="Putnam N.H."/>
            <person name="Grigoriev I.V."/>
            <person name="Rokhsar D.S."/>
        </authorList>
    </citation>
    <scope>NUCLEOTIDE SEQUENCE</scope>
    <source>
        <strain evidence="4">I ESC-2004</strain>
    </source>
</reference>
<organism evidence="2">
    <name type="scientific">Capitella teleta</name>
    <name type="common">Polychaete worm</name>
    <dbReference type="NCBI Taxonomy" id="283909"/>
    <lineage>
        <taxon>Eukaryota</taxon>
        <taxon>Metazoa</taxon>
        <taxon>Spiralia</taxon>
        <taxon>Lophotrochozoa</taxon>
        <taxon>Annelida</taxon>
        <taxon>Polychaeta</taxon>
        <taxon>Sedentaria</taxon>
        <taxon>Scolecida</taxon>
        <taxon>Capitellidae</taxon>
        <taxon>Capitella</taxon>
    </lineage>
</organism>
<keyword evidence="4" id="KW-1185">Reference proteome</keyword>
<dbReference type="HOGENOM" id="CLU_821950_0_0_1"/>
<feature type="compositionally biased region" description="Basic and acidic residues" evidence="1">
    <location>
        <begin position="158"/>
        <end position="171"/>
    </location>
</feature>
<evidence type="ECO:0000313" key="4">
    <source>
        <dbReference type="Proteomes" id="UP000014760"/>
    </source>
</evidence>
<evidence type="ECO:0000256" key="1">
    <source>
        <dbReference type="SAM" id="MobiDB-lite"/>
    </source>
</evidence>
<evidence type="ECO:0000313" key="2">
    <source>
        <dbReference type="EMBL" id="ELT96826.1"/>
    </source>
</evidence>
<accession>R7TZM0</accession>
<dbReference type="EMBL" id="AMQN01002243">
    <property type="status" value="NOT_ANNOTATED_CDS"/>
    <property type="molecule type" value="Genomic_DNA"/>
</dbReference>
<feature type="region of interest" description="Disordered" evidence="1">
    <location>
        <begin position="194"/>
        <end position="225"/>
    </location>
</feature>
<evidence type="ECO:0000313" key="3">
    <source>
        <dbReference type="EnsemblMetazoa" id="CapteP205158"/>
    </source>
</evidence>
<reference evidence="2 4" key="2">
    <citation type="journal article" date="2013" name="Nature">
        <title>Insights into bilaterian evolution from three spiralian genomes.</title>
        <authorList>
            <person name="Simakov O."/>
            <person name="Marletaz F."/>
            <person name="Cho S.J."/>
            <person name="Edsinger-Gonzales E."/>
            <person name="Havlak P."/>
            <person name="Hellsten U."/>
            <person name="Kuo D.H."/>
            <person name="Larsson T."/>
            <person name="Lv J."/>
            <person name="Arendt D."/>
            <person name="Savage R."/>
            <person name="Osoegawa K."/>
            <person name="de Jong P."/>
            <person name="Grimwood J."/>
            <person name="Chapman J.A."/>
            <person name="Shapiro H."/>
            <person name="Aerts A."/>
            <person name="Otillar R.P."/>
            <person name="Terry A.Y."/>
            <person name="Boore J.L."/>
            <person name="Grigoriev I.V."/>
            <person name="Lindberg D.R."/>
            <person name="Seaver E.C."/>
            <person name="Weisblat D.A."/>
            <person name="Putnam N.H."/>
            <person name="Rokhsar D.S."/>
        </authorList>
    </citation>
    <scope>NUCLEOTIDE SEQUENCE</scope>
    <source>
        <strain evidence="2 4">I ESC-2004</strain>
    </source>
</reference>
<feature type="region of interest" description="Disordered" evidence="1">
    <location>
        <begin position="153"/>
        <end position="175"/>
    </location>
</feature>
<dbReference type="Proteomes" id="UP000014760">
    <property type="component" value="Unassembled WGS sequence"/>
</dbReference>
<name>R7TZM0_CAPTE</name>
<sequence length="338" mass="37286">MKSMKRSVQIHVPGHTSTAVTPPVRLEMFKAAAPLQLTSLPRQPVVSPGIPSECQMTLTQQAKCSYSVIGHRHHQVARQSLPAEAFLNGIGAVQQAPKDTTHTYVSAEPRVRMAWTRPSAISDRERRRQGLQYQLTSLGIRSAVAHTTPQLTITPLRPNKDSLPEQEDKQFQEASRCKSGLSFRSFEAMKTALERRVQSAPPVTRRRLGAPKNKPSGDSANFDNIVRGHSSIGRVEGSTRAGLSYGQRVTTSKDRGSWKPLMYSKDQEMPACRNSCRGCFNACLAAEGANQSKFSDRKQAVSRGKIRSGIHKGKVQVRVPLWNAPDGAMLRGRLAVER</sequence>
<proteinExistence type="predicted"/>
<gene>
    <name evidence="2" type="ORF">CAPTEDRAFT_205158</name>
</gene>
<reference evidence="3" key="3">
    <citation type="submission" date="2015-06" db="UniProtKB">
        <authorList>
            <consortium name="EnsemblMetazoa"/>
        </authorList>
    </citation>
    <scope>IDENTIFICATION</scope>
</reference>
<protein>
    <submittedName>
        <fullName evidence="2 3">Uncharacterized protein</fullName>
    </submittedName>
</protein>
<dbReference type="EMBL" id="KB308725">
    <property type="protein sequence ID" value="ELT96826.1"/>
    <property type="molecule type" value="Genomic_DNA"/>
</dbReference>